<proteinExistence type="predicted"/>
<sequence length="111" mass="12193">MGRLAGVCSLSGGVLTFLFLRIVTVSSTTRLSIRITLCYPLLLTKYGCNQEFSFVRSLVERNRGTADSSISTQFSVFGHRDSRKTLASNHQLSCGNLYVQLSLRTTVITGP</sequence>
<dbReference type="AlphaFoldDB" id="A0A2M4DB91"/>
<evidence type="ECO:0000313" key="1">
    <source>
        <dbReference type="EMBL" id="MBW74825.1"/>
    </source>
</evidence>
<organism evidence="1">
    <name type="scientific">Anopheles darlingi</name>
    <name type="common">Mosquito</name>
    <dbReference type="NCBI Taxonomy" id="43151"/>
    <lineage>
        <taxon>Eukaryota</taxon>
        <taxon>Metazoa</taxon>
        <taxon>Ecdysozoa</taxon>
        <taxon>Arthropoda</taxon>
        <taxon>Hexapoda</taxon>
        <taxon>Insecta</taxon>
        <taxon>Pterygota</taxon>
        <taxon>Neoptera</taxon>
        <taxon>Endopterygota</taxon>
        <taxon>Diptera</taxon>
        <taxon>Nematocera</taxon>
        <taxon>Culicoidea</taxon>
        <taxon>Culicidae</taxon>
        <taxon>Anophelinae</taxon>
        <taxon>Anopheles</taxon>
    </lineage>
</organism>
<protein>
    <submittedName>
        <fullName evidence="1">Putative secreted protein</fullName>
    </submittedName>
</protein>
<dbReference type="EMBL" id="GGFL01010647">
    <property type="protein sequence ID" value="MBW74825.1"/>
    <property type="molecule type" value="Transcribed_RNA"/>
</dbReference>
<accession>A0A2M4DB91</accession>
<reference evidence="1" key="1">
    <citation type="submission" date="2018-01" db="EMBL/GenBank/DDBJ databases">
        <title>An insight into the sialome of Amazonian anophelines.</title>
        <authorList>
            <person name="Ribeiro J.M."/>
            <person name="Scarpassa V."/>
            <person name="Calvo E."/>
        </authorList>
    </citation>
    <scope>NUCLEOTIDE SEQUENCE</scope>
</reference>
<name>A0A2M4DB91_ANODA</name>